<dbReference type="PANTHER" id="PTHR11439:SF496">
    <property type="entry name" value="RNA-DIRECTED DNA POLYMERASE"/>
    <property type="match status" value="1"/>
</dbReference>
<dbReference type="AlphaFoldDB" id="A0A6L2LDC2"/>
<evidence type="ECO:0000256" key="1">
    <source>
        <dbReference type="SAM" id="MobiDB-lite"/>
    </source>
</evidence>
<gene>
    <name evidence="3" type="ORF">Tci_030183</name>
</gene>
<evidence type="ECO:0000313" key="3">
    <source>
        <dbReference type="EMBL" id="GEU58205.1"/>
    </source>
</evidence>
<evidence type="ECO:0000259" key="2">
    <source>
        <dbReference type="Pfam" id="PF07727"/>
    </source>
</evidence>
<dbReference type="InterPro" id="IPR013103">
    <property type="entry name" value="RVT_2"/>
</dbReference>
<feature type="compositionally biased region" description="Acidic residues" evidence="1">
    <location>
        <begin position="12"/>
        <end position="22"/>
    </location>
</feature>
<dbReference type="EMBL" id="BKCJ010003962">
    <property type="protein sequence ID" value="GEU58205.1"/>
    <property type="molecule type" value="Genomic_DNA"/>
</dbReference>
<comment type="caution">
    <text evidence="3">The sequence shown here is derived from an EMBL/GenBank/DDBJ whole genome shotgun (WGS) entry which is preliminary data.</text>
</comment>
<feature type="domain" description="Reverse transcriptase Ty1/copia-type" evidence="2">
    <location>
        <begin position="87"/>
        <end position="226"/>
    </location>
</feature>
<reference evidence="3" key="1">
    <citation type="journal article" date="2019" name="Sci. Rep.">
        <title>Draft genome of Tanacetum cinerariifolium, the natural source of mosquito coil.</title>
        <authorList>
            <person name="Yamashiro T."/>
            <person name="Shiraishi A."/>
            <person name="Satake H."/>
            <person name="Nakayama K."/>
        </authorList>
    </citation>
    <scope>NUCLEOTIDE SEQUENCE</scope>
</reference>
<proteinExistence type="predicted"/>
<dbReference type="CDD" id="cd09272">
    <property type="entry name" value="RNase_HI_RT_Ty1"/>
    <property type="match status" value="1"/>
</dbReference>
<organism evidence="3">
    <name type="scientific">Tanacetum cinerariifolium</name>
    <name type="common">Dalmatian daisy</name>
    <name type="synonym">Chrysanthemum cinerariifolium</name>
    <dbReference type="NCBI Taxonomy" id="118510"/>
    <lineage>
        <taxon>Eukaryota</taxon>
        <taxon>Viridiplantae</taxon>
        <taxon>Streptophyta</taxon>
        <taxon>Embryophyta</taxon>
        <taxon>Tracheophyta</taxon>
        <taxon>Spermatophyta</taxon>
        <taxon>Magnoliopsida</taxon>
        <taxon>eudicotyledons</taxon>
        <taxon>Gunneridae</taxon>
        <taxon>Pentapetalae</taxon>
        <taxon>asterids</taxon>
        <taxon>campanulids</taxon>
        <taxon>Asterales</taxon>
        <taxon>Asteraceae</taxon>
        <taxon>Asteroideae</taxon>
        <taxon>Anthemideae</taxon>
        <taxon>Anthemidinae</taxon>
        <taxon>Tanacetum</taxon>
    </lineage>
</organism>
<dbReference type="Pfam" id="PF07727">
    <property type="entry name" value="RVT_2"/>
    <property type="match status" value="1"/>
</dbReference>
<accession>A0A6L2LDC2</accession>
<dbReference type="SUPFAM" id="SSF56672">
    <property type="entry name" value="DNA/RNA polymerases"/>
    <property type="match status" value="1"/>
</dbReference>
<dbReference type="InterPro" id="IPR043502">
    <property type="entry name" value="DNA/RNA_pol_sf"/>
</dbReference>
<dbReference type="PANTHER" id="PTHR11439">
    <property type="entry name" value="GAG-POL-RELATED RETROTRANSPOSON"/>
    <property type="match status" value="1"/>
</dbReference>
<protein>
    <recommendedName>
        <fullName evidence="2">Reverse transcriptase Ty1/copia-type domain-containing protein</fullName>
    </recommendedName>
</protein>
<feature type="region of interest" description="Disordered" evidence="1">
    <location>
        <begin position="1"/>
        <end position="32"/>
    </location>
</feature>
<sequence>MHPSLDTSLNHEEEDLEIDEPQNDTVPIRRSTRTRHASDRVYLYIDAEEHELVDLGEPANYKAALLDPESEKWLNAMNVEMQSMKDNEVWVLVELPPDGKTVGSKWLFKKKTDMDGNVHIYKARLVAKGYTQTPRIDYEETFSPVADIRAIRILIAIAAYYDYEIWQMDVKTAFLNGYLNEEVYMDQPEGFVNPKYPNRVCKLKRSIYGLKQASRQWNKRFDDEIKNILMLQSVKTYLGKCFAMKDLGEAAYIIEIKIYRDRSKRLIGLCQSAYIEKILKRYCMENSKRGSIPMHEKLKLSKSQGASTPAKMKRMQNVPYASAIGSIMYAVRCTRPDTGYVFVLNGGAVDWKSAKQSIFATSSAEAEYITAFDASKEAVWVRKFIFGLRVVPTIEEPISMYCDNTGAITIANESGITKGARHFRAKVHYLREVIELGDIKLKKVHTDDNLVDPFTKALAFPKHFEHTKNIGMLPTSSLM</sequence>
<name>A0A6L2LDC2_TANCI</name>